<reference evidence="8 9" key="1">
    <citation type="submission" date="2019-06" db="EMBL/GenBank/DDBJ databases">
        <authorList>
            <person name="Lee I."/>
            <person name="Jang G.I."/>
            <person name="Hwang C.Y."/>
        </authorList>
    </citation>
    <scope>NUCLEOTIDE SEQUENCE [LARGE SCALE GENOMIC DNA]</scope>
    <source>
        <strain evidence="8 9">PAMC 28131</strain>
    </source>
</reference>
<organism evidence="8 9">
    <name type="scientific">Sandaracinobacter neustonicus</name>
    <dbReference type="NCBI Taxonomy" id="1715348"/>
    <lineage>
        <taxon>Bacteria</taxon>
        <taxon>Pseudomonadati</taxon>
        <taxon>Pseudomonadota</taxon>
        <taxon>Alphaproteobacteria</taxon>
        <taxon>Sphingomonadales</taxon>
        <taxon>Sphingosinicellaceae</taxon>
        <taxon>Sandaracinobacter</taxon>
    </lineage>
</organism>
<dbReference type="EMBL" id="VFSU01000034">
    <property type="protein sequence ID" value="TPE58485.1"/>
    <property type="molecule type" value="Genomic_DNA"/>
</dbReference>
<evidence type="ECO:0000256" key="4">
    <source>
        <dbReference type="ARBA" id="ARBA00023002"/>
    </source>
</evidence>
<keyword evidence="8" id="KW-0223">Dioxygenase</keyword>
<dbReference type="SUPFAM" id="SSF50022">
    <property type="entry name" value="ISP domain"/>
    <property type="match status" value="1"/>
</dbReference>
<dbReference type="InterPro" id="IPR015879">
    <property type="entry name" value="Ring_hydroxy_dOase_asu_C_dom"/>
</dbReference>
<dbReference type="PRINTS" id="PR00090">
    <property type="entry name" value="RNGDIOXGNASE"/>
</dbReference>
<evidence type="ECO:0000256" key="3">
    <source>
        <dbReference type="ARBA" id="ARBA00022723"/>
    </source>
</evidence>
<keyword evidence="9" id="KW-1185">Reference proteome</keyword>
<evidence type="ECO:0000313" key="8">
    <source>
        <dbReference type="EMBL" id="TPE58485.1"/>
    </source>
</evidence>
<dbReference type="PROSITE" id="PS51296">
    <property type="entry name" value="RIESKE"/>
    <property type="match status" value="1"/>
</dbReference>
<accession>A0A501XD22</accession>
<dbReference type="Pfam" id="PF00355">
    <property type="entry name" value="Rieske"/>
    <property type="match status" value="1"/>
</dbReference>
<sequence length="397" mass="43336">MNAPYEPRRRAPTDAQIALAVQCRDGTRTHPFIRSTVDAAIYTCAQNFAAEQAKLFHAFPVVIGPSAMLPQAGTLMTHDGFGAPLILMRDKRGALRIFLNACRHRGTRLIDAPEPVAEPLVICPYHAWAYALDGQLKGLPRPETFPGLNKRETGLVPVPCAEAGGLIWAAPQRAATASFDLATGPLAADFDALGLAEMHLYARRTHRVRSNWKLIMDAFLESYHVQRLHQNSIAKFFEDGLTAGDTVGPHARSAVARLGGLDGVDFADWPALRRILTYAYQLFPGTVLVASPDYVNLMVLMPQAVGETLVEDFMLIPEKPQTEKAEAHWQRSWALLDGQVFGVEDFGAAEAGQRGLESGAIAELELGGLEQGIKRFHEVVAHYCGLDQAMMSGISKS</sequence>
<dbReference type="OrthoDB" id="7458380at2"/>
<dbReference type="CDD" id="cd03469">
    <property type="entry name" value="Rieske_RO_Alpha_N"/>
    <property type="match status" value="1"/>
</dbReference>
<evidence type="ECO:0000256" key="2">
    <source>
        <dbReference type="ARBA" id="ARBA00022714"/>
    </source>
</evidence>
<dbReference type="GO" id="GO:0051537">
    <property type="term" value="F:2 iron, 2 sulfur cluster binding"/>
    <property type="evidence" value="ECO:0007669"/>
    <property type="project" value="UniProtKB-KW"/>
</dbReference>
<keyword evidence="6" id="KW-0411">Iron-sulfur</keyword>
<dbReference type="InterPro" id="IPR036922">
    <property type="entry name" value="Rieske_2Fe-2S_sf"/>
</dbReference>
<dbReference type="GO" id="GO:0005506">
    <property type="term" value="F:iron ion binding"/>
    <property type="evidence" value="ECO:0007669"/>
    <property type="project" value="InterPro"/>
</dbReference>
<dbReference type="SUPFAM" id="SSF55961">
    <property type="entry name" value="Bet v1-like"/>
    <property type="match status" value="1"/>
</dbReference>
<dbReference type="AlphaFoldDB" id="A0A501XD22"/>
<dbReference type="Gene3D" id="3.90.380.10">
    <property type="entry name" value="Naphthalene 1,2-dioxygenase Alpha Subunit, Chain A, domain 1"/>
    <property type="match status" value="1"/>
</dbReference>
<dbReference type="RefSeq" id="WP_140929338.1">
    <property type="nucleotide sequence ID" value="NZ_VFSU01000034.1"/>
</dbReference>
<feature type="domain" description="Rieske" evidence="7">
    <location>
        <begin position="60"/>
        <end position="169"/>
    </location>
</feature>
<evidence type="ECO:0000313" key="9">
    <source>
        <dbReference type="Proteomes" id="UP000319897"/>
    </source>
</evidence>
<dbReference type="InterPro" id="IPR001663">
    <property type="entry name" value="Rng_hydr_dOase-A"/>
</dbReference>
<dbReference type="Pfam" id="PF00848">
    <property type="entry name" value="Ring_hydroxyl_A"/>
    <property type="match status" value="1"/>
</dbReference>
<dbReference type="Proteomes" id="UP000319897">
    <property type="component" value="Unassembled WGS sequence"/>
</dbReference>
<evidence type="ECO:0000256" key="6">
    <source>
        <dbReference type="ARBA" id="ARBA00023014"/>
    </source>
</evidence>
<keyword evidence="2" id="KW-0001">2Fe-2S</keyword>
<dbReference type="GO" id="GO:0051213">
    <property type="term" value="F:dioxygenase activity"/>
    <property type="evidence" value="ECO:0007669"/>
    <property type="project" value="UniProtKB-KW"/>
</dbReference>
<name>A0A501XD22_9SPHN</name>
<evidence type="ECO:0000256" key="1">
    <source>
        <dbReference type="ARBA" id="ARBA00001962"/>
    </source>
</evidence>
<protein>
    <submittedName>
        <fullName evidence="8">Aromatic ring-hydroxylating dioxygenase subunit alpha</fullName>
    </submittedName>
</protein>
<evidence type="ECO:0000259" key="7">
    <source>
        <dbReference type="PROSITE" id="PS51296"/>
    </source>
</evidence>
<dbReference type="PANTHER" id="PTHR43756">
    <property type="entry name" value="CHOLINE MONOOXYGENASE, CHLOROPLASTIC"/>
    <property type="match status" value="1"/>
</dbReference>
<proteinExistence type="predicted"/>
<comment type="caution">
    <text evidence="8">The sequence shown here is derived from an EMBL/GenBank/DDBJ whole genome shotgun (WGS) entry which is preliminary data.</text>
</comment>
<dbReference type="InterPro" id="IPR017941">
    <property type="entry name" value="Rieske_2Fe-2S"/>
</dbReference>
<keyword evidence="3" id="KW-0479">Metal-binding</keyword>
<keyword evidence="5" id="KW-0408">Iron</keyword>
<dbReference type="Gene3D" id="2.102.10.10">
    <property type="entry name" value="Rieske [2Fe-2S] iron-sulphur domain"/>
    <property type="match status" value="1"/>
</dbReference>
<dbReference type="PANTHER" id="PTHR43756:SF5">
    <property type="entry name" value="CHOLINE MONOOXYGENASE, CHLOROPLASTIC"/>
    <property type="match status" value="1"/>
</dbReference>
<evidence type="ECO:0000256" key="5">
    <source>
        <dbReference type="ARBA" id="ARBA00023004"/>
    </source>
</evidence>
<keyword evidence="4" id="KW-0560">Oxidoreductase</keyword>
<gene>
    <name evidence="8" type="ORF">FJQ54_15540</name>
</gene>
<comment type="cofactor">
    <cofactor evidence="1">
        <name>Fe cation</name>
        <dbReference type="ChEBI" id="CHEBI:24875"/>
    </cofactor>
</comment>